<keyword evidence="2" id="KW-0812">Transmembrane</keyword>
<name>A0ABD0J5Q0_9CAEN</name>
<evidence type="ECO:0000256" key="2">
    <source>
        <dbReference type="SAM" id="Phobius"/>
    </source>
</evidence>
<reference evidence="3 4" key="1">
    <citation type="journal article" date="2023" name="Sci. Data">
        <title>Genome assembly of the Korean intertidal mud-creeper Batillaria attramentaria.</title>
        <authorList>
            <person name="Patra A.K."/>
            <person name="Ho P.T."/>
            <person name="Jun S."/>
            <person name="Lee S.J."/>
            <person name="Kim Y."/>
            <person name="Won Y.J."/>
        </authorList>
    </citation>
    <scope>NUCLEOTIDE SEQUENCE [LARGE SCALE GENOMIC DNA]</scope>
    <source>
        <strain evidence="3">Wonlab-2016</strain>
    </source>
</reference>
<gene>
    <name evidence="3" type="ORF">BaRGS_00038554</name>
</gene>
<feature type="transmembrane region" description="Helical" evidence="2">
    <location>
        <begin position="243"/>
        <end position="268"/>
    </location>
</feature>
<proteinExistence type="predicted"/>
<evidence type="ECO:0000313" key="4">
    <source>
        <dbReference type="Proteomes" id="UP001519460"/>
    </source>
</evidence>
<evidence type="ECO:0008006" key="5">
    <source>
        <dbReference type="Google" id="ProtNLM"/>
    </source>
</evidence>
<keyword evidence="4" id="KW-1185">Reference proteome</keyword>
<feature type="region of interest" description="Disordered" evidence="1">
    <location>
        <begin position="368"/>
        <end position="388"/>
    </location>
</feature>
<keyword evidence="2" id="KW-1133">Transmembrane helix</keyword>
<comment type="caution">
    <text evidence="3">The sequence shown here is derived from an EMBL/GenBank/DDBJ whole genome shotgun (WGS) entry which is preliminary data.</text>
</comment>
<accession>A0ABD0J5Q0</accession>
<evidence type="ECO:0000256" key="1">
    <source>
        <dbReference type="SAM" id="MobiDB-lite"/>
    </source>
</evidence>
<dbReference type="AlphaFoldDB" id="A0ABD0J5Q0"/>
<sequence>MDRNTPESEDQTRINTGTVWSKTCNPKNTTIITSAFRNINEFKLPGCDSTSCSPKKGHAREDCVLTNVVVAGKKPVFPICSCCMANALERLPIGQKDCPDPSTMKFYDTICLNGEVVDPCERRNIEGAQVSMVHSWPSDGPHTKCTCSVISGSQQTFNVTGLNICDDNVTSTLEYSDQFIPFTIFPDSTLTGFTTDFEIKFELRNHSTCAAQAKHTAPDTKTYHRLGEETFIDKIPINDGPDVTIPVVAGVAGLGLVLVIVVVAVCIVRRRKRNARTPPRATAITYAEFPRYAASASTDPQTVNNAYAIAQPLDSSVALLDVTSGVAGNGPTAREETYTEIDLSDNPQHSLTPGHGQVQASKIESNTYGALHHGGGQPSAGTSDSSAIYSHTTSSDIYNVLQRQPEKRVVVDNIYNTTNDV</sequence>
<organism evidence="3 4">
    <name type="scientific">Batillaria attramentaria</name>
    <dbReference type="NCBI Taxonomy" id="370345"/>
    <lineage>
        <taxon>Eukaryota</taxon>
        <taxon>Metazoa</taxon>
        <taxon>Spiralia</taxon>
        <taxon>Lophotrochozoa</taxon>
        <taxon>Mollusca</taxon>
        <taxon>Gastropoda</taxon>
        <taxon>Caenogastropoda</taxon>
        <taxon>Sorbeoconcha</taxon>
        <taxon>Cerithioidea</taxon>
        <taxon>Batillariidae</taxon>
        <taxon>Batillaria</taxon>
    </lineage>
</organism>
<dbReference type="EMBL" id="JACVVK020000627">
    <property type="protein sequence ID" value="KAK7462025.1"/>
    <property type="molecule type" value="Genomic_DNA"/>
</dbReference>
<feature type="compositionally biased region" description="Polar residues" evidence="1">
    <location>
        <begin position="379"/>
        <end position="388"/>
    </location>
</feature>
<evidence type="ECO:0000313" key="3">
    <source>
        <dbReference type="EMBL" id="KAK7462025.1"/>
    </source>
</evidence>
<protein>
    <recommendedName>
        <fullName evidence="5">CUB domain-containing protein</fullName>
    </recommendedName>
</protein>
<keyword evidence="2" id="KW-0472">Membrane</keyword>
<dbReference type="Proteomes" id="UP001519460">
    <property type="component" value="Unassembled WGS sequence"/>
</dbReference>